<keyword evidence="4" id="KW-1185">Reference proteome</keyword>
<dbReference type="AlphaFoldDB" id="A0A1I7S859"/>
<name>A0A1I7S859_BURXY</name>
<sequence>MLSRVCLLIALAVIYLNLLSGETMYDVCVAQAKIQQNKTAVKNCRDKLNSYMKWRQENDEYYLNMYTSDEKHPREQFPPNISVPNVIRYRIRLCILWDSDCESRKEILQKSPPFNETYDGQYSPYADVDF</sequence>
<dbReference type="Proteomes" id="UP000582659">
    <property type="component" value="Unassembled WGS sequence"/>
</dbReference>
<gene>
    <name evidence="2" type="ORF">BXYJ_LOCUS414</name>
</gene>
<dbReference type="Proteomes" id="UP000659654">
    <property type="component" value="Unassembled WGS sequence"/>
</dbReference>
<keyword evidence="1" id="KW-0732">Signal</keyword>
<dbReference type="WBParaSite" id="BXY_0920200.1">
    <property type="protein sequence ID" value="BXY_0920200.1"/>
    <property type="gene ID" value="BXY_0920200"/>
</dbReference>
<evidence type="ECO:0000313" key="3">
    <source>
        <dbReference type="Proteomes" id="UP000095284"/>
    </source>
</evidence>
<evidence type="ECO:0000313" key="4">
    <source>
        <dbReference type="Proteomes" id="UP000659654"/>
    </source>
</evidence>
<protein>
    <submittedName>
        <fullName evidence="2">(pine wood nematode) hypothetical protein</fullName>
    </submittedName>
</protein>
<evidence type="ECO:0000313" key="5">
    <source>
        <dbReference type="WBParaSite" id="BXY_0920200.1"/>
    </source>
</evidence>
<evidence type="ECO:0000256" key="1">
    <source>
        <dbReference type="SAM" id="SignalP"/>
    </source>
</evidence>
<dbReference type="EMBL" id="CAJFCV020000001">
    <property type="protein sequence ID" value="CAG9080536.1"/>
    <property type="molecule type" value="Genomic_DNA"/>
</dbReference>
<proteinExistence type="predicted"/>
<organism evidence="3 5">
    <name type="scientific">Bursaphelenchus xylophilus</name>
    <name type="common">Pinewood nematode worm</name>
    <name type="synonym">Aphelenchoides xylophilus</name>
    <dbReference type="NCBI Taxonomy" id="6326"/>
    <lineage>
        <taxon>Eukaryota</taxon>
        <taxon>Metazoa</taxon>
        <taxon>Ecdysozoa</taxon>
        <taxon>Nematoda</taxon>
        <taxon>Chromadorea</taxon>
        <taxon>Rhabditida</taxon>
        <taxon>Tylenchina</taxon>
        <taxon>Tylenchomorpha</taxon>
        <taxon>Aphelenchoidea</taxon>
        <taxon>Aphelenchoididae</taxon>
        <taxon>Bursaphelenchus</taxon>
    </lineage>
</organism>
<reference evidence="2" key="2">
    <citation type="submission" date="2020-09" db="EMBL/GenBank/DDBJ databases">
        <authorList>
            <person name="Kikuchi T."/>
        </authorList>
    </citation>
    <scope>NUCLEOTIDE SEQUENCE</scope>
    <source>
        <strain evidence="2">Ka4C1</strain>
    </source>
</reference>
<dbReference type="Proteomes" id="UP000095284">
    <property type="component" value="Unplaced"/>
</dbReference>
<evidence type="ECO:0000313" key="2">
    <source>
        <dbReference type="EMBL" id="CAD5208178.1"/>
    </source>
</evidence>
<accession>A0A1I7S859</accession>
<reference evidence="5" key="1">
    <citation type="submission" date="2016-11" db="UniProtKB">
        <authorList>
            <consortium name="WormBaseParasite"/>
        </authorList>
    </citation>
    <scope>IDENTIFICATION</scope>
</reference>
<feature type="chain" id="PRO_5035359822" evidence="1">
    <location>
        <begin position="22"/>
        <end position="130"/>
    </location>
</feature>
<feature type="signal peptide" evidence="1">
    <location>
        <begin position="1"/>
        <end position="21"/>
    </location>
</feature>
<dbReference type="EMBL" id="CAJFDI010000001">
    <property type="protein sequence ID" value="CAD5208178.1"/>
    <property type="molecule type" value="Genomic_DNA"/>
</dbReference>